<dbReference type="AlphaFoldDB" id="A0A9J6NZ39"/>
<evidence type="ECO:0000256" key="1">
    <source>
        <dbReference type="ARBA" id="ARBA00038240"/>
    </source>
</evidence>
<dbReference type="Proteomes" id="UP001056429">
    <property type="component" value="Unassembled WGS sequence"/>
</dbReference>
<dbReference type="Pfam" id="PF01636">
    <property type="entry name" value="APH"/>
    <property type="match status" value="1"/>
</dbReference>
<dbReference type="InterPro" id="IPR002575">
    <property type="entry name" value="Aminoglycoside_PTrfase"/>
</dbReference>
<comment type="caution">
    <text evidence="3">The sequence shown here is derived from an EMBL/GenBank/DDBJ whole genome shotgun (WGS) entry which is preliminary data.</text>
</comment>
<reference evidence="3" key="2">
    <citation type="submission" date="2021-04" db="EMBL/GenBank/DDBJ databases">
        <authorList>
            <person name="Dong X."/>
        </authorList>
    </citation>
    <scope>NUCLEOTIDE SEQUENCE</scope>
    <source>
        <strain evidence="3">ZWT</strain>
    </source>
</reference>
<organism evidence="3 4">
    <name type="scientific">Oceanirhabdus seepicola</name>
    <dbReference type="NCBI Taxonomy" id="2828781"/>
    <lineage>
        <taxon>Bacteria</taxon>
        <taxon>Bacillati</taxon>
        <taxon>Bacillota</taxon>
        <taxon>Clostridia</taxon>
        <taxon>Eubacteriales</taxon>
        <taxon>Clostridiaceae</taxon>
        <taxon>Oceanirhabdus</taxon>
    </lineage>
</organism>
<dbReference type="RefSeq" id="WP_250858218.1">
    <property type="nucleotide sequence ID" value="NZ_JAGSOJ010000001.1"/>
</dbReference>
<dbReference type="InterPro" id="IPR011009">
    <property type="entry name" value="Kinase-like_dom_sf"/>
</dbReference>
<dbReference type="PANTHER" id="PTHR21064">
    <property type="entry name" value="AMINOGLYCOSIDE PHOSPHOTRANSFERASE DOMAIN-CONTAINING PROTEIN-RELATED"/>
    <property type="match status" value="1"/>
</dbReference>
<dbReference type="Gene3D" id="3.90.1200.10">
    <property type="match status" value="1"/>
</dbReference>
<dbReference type="PANTHER" id="PTHR21064:SF6">
    <property type="entry name" value="AMINOGLYCOSIDE PHOSPHOTRANSFERASE DOMAIN-CONTAINING PROTEIN"/>
    <property type="match status" value="1"/>
</dbReference>
<accession>A0A9J6NZ39</accession>
<evidence type="ECO:0000313" key="4">
    <source>
        <dbReference type="Proteomes" id="UP001056429"/>
    </source>
</evidence>
<dbReference type="GO" id="GO:0019202">
    <property type="term" value="F:amino acid kinase activity"/>
    <property type="evidence" value="ECO:0007669"/>
    <property type="project" value="TreeGrafter"/>
</dbReference>
<feature type="domain" description="Aminoglycoside phosphotransferase" evidence="2">
    <location>
        <begin position="37"/>
        <end position="230"/>
    </location>
</feature>
<comment type="similarity">
    <text evidence="1">Belongs to the pseudomonas-type ThrB family.</text>
</comment>
<dbReference type="EMBL" id="JAGSOJ010000001">
    <property type="protein sequence ID" value="MCM1989246.1"/>
    <property type="molecule type" value="Genomic_DNA"/>
</dbReference>
<name>A0A9J6NZ39_9CLOT</name>
<reference evidence="3" key="1">
    <citation type="journal article" date="2021" name="mSystems">
        <title>Bacteria and Archaea Synergistically Convert Glycine Betaine to Biogenic Methane in the Formosa Cold Seep of the South China Sea.</title>
        <authorList>
            <person name="Li L."/>
            <person name="Zhang W."/>
            <person name="Zhang S."/>
            <person name="Song L."/>
            <person name="Sun Q."/>
            <person name="Zhang H."/>
            <person name="Xiang H."/>
            <person name="Dong X."/>
        </authorList>
    </citation>
    <scope>NUCLEOTIDE SEQUENCE</scope>
    <source>
        <strain evidence="3">ZWT</strain>
    </source>
</reference>
<evidence type="ECO:0000313" key="3">
    <source>
        <dbReference type="EMBL" id="MCM1989246.1"/>
    </source>
</evidence>
<proteinExistence type="inferred from homology"/>
<keyword evidence="4" id="KW-1185">Reference proteome</keyword>
<protein>
    <submittedName>
        <fullName evidence="3">Phosphotransferase</fullName>
    </submittedName>
</protein>
<gene>
    <name evidence="3" type="ORF">KDK92_05790</name>
</gene>
<dbReference type="InterPro" id="IPR050249">
    <property type="entry name" value="Pseudomonas-type_ThrB"/>
</dbReference>
<evidence type="ECO:0000259" key="2">
    <source>
        <dbReference type="Pfam" id="PF01636"/>
    </source>
</evidence>
<dbReference type="SUPFAM" id="SSF56112">
    <property type="entry name" value="Protein kinase-like (PK-like)"/>
    <property type="match status" value="1"/>
</dbReference>
<sequence>MKEAIINDIRNNIKKVIKQKYNITELNELGGYQNFIYEGQLNSRKYIFRITDNSHRNKSELREEIELINILVKNGAPVTKPVKFPSLDYVEEIKSDKETYFVCVFEKVKGVNWNEKPQSDENIFNAGKALGKMHRIVQNTERNFKREAWDKNQYLQIAKEVIPDKSIHNKLDELISRLNQLPKTKESYGVIHGDYLFCNMLYDGDNITVIDFDECEYNWFIYDIAVYLFYYILGGDPKNIDIEPNEKLFKTFMEGYKQENKIDMFWIEKLNEFFRLREFILLSSIYRSSYPDSLGKWQKDYIEVTEERIRNNIPFVDIDFKKLYEEI</sequence>
<dbReference type="Gene3D" id="3.30.200.20">
    <property type="entry name" value="Phosphorylase Kinase, domain 1"/>
    <property type="match status" value="1"/>
</dbReference>